<feature type="compositionally biased region" description="Low complexity" evidence="1">
    <location>
        <begin position="219"/>
        <end position="236"/>
    </location>
</feature>
<dbReference type="EMBL" id="BAAASZ010000031">
    <property type="protein sequence ID" value="GAA2456878.1"/>
    <property type="molecule type" value="Genomic_DNA"/>
</dbReference>
<dbReference type="Proteomes" id="UP001501638">
    <property type="component" value="Unassembled WGS sequence"/>
</dbReference>
<proteinExistence type="predicted"/>
<dbReference type="Gene3D" id="3.40.80.10">
    <property type="entry name" value="Peptidoglycan recognition protein-like"/>
    <property type="match status" value="1"/>
</dbReference>
<dbReference type="InterPro" id="IPR002502">
    <property type="entry name" value="Amidase_domain"/>
</dbReference>
<evidence type="ECO:0000256" key="1">
    <source>
        <dbReference type="SAM" id="MobiDB-lite"/>
    </source>
</evidence>
<dbReference type="SUPFAM" id="SSF55846">
    <property type="entry name" value="N-acetylmuramoyl-L-alanine amidase-like"/>
    <property type="match status" value="1"/>
</dbReference>
<accession>A0ABP5XLE0</accession>
<keyword evidence="4" id="KW-1185">Reference proteome</keyword>
<feature type="domain" description="N-acetylmuramoyl-L-alanine amidase" evidence="2">
    <location>
        <begin position="27"/>
        <end position="190"/>
    </location>
</feature>
<organism evidence="3 4">
    <name type="scientific">Streptomyces macrosporus</name>
    <dbReference type="NCBI Taxonomy" id="44032"/>
    <lineage>
        <taxon>Bacteria</taxon>
        <taxon>Bacillati</taxon>
        <taxon>Actinomycetota</taxon>
        <taxon>Actinomycetes</taxon>
        <taxon>Kitasatosporales</taxon>
        <taxon>Streptomycetaceae</taxon>
        <taxon>Streptomyces</taxon>
    </lineage>
</organism>
<dbReference type="InterPro" id="IPR036505">
    <property type="entry name" value="Amidase/PGRP_sf"/>
</dbReference>
<gene>
    <name evidence="3" type="ORF">GCM10010405_46140</name>
</gene>
<evidence type="ECO:0000313" key="4">
    <source>
        <dbReference type="Proteomes" id="UP001501638"/>
    </source>
</evidence>
<sequence length="367" mass="40291">MATPLSDDRLLRALREEGVDVVEHPGWRTRQRPPSTGGFGPINGVMIHHTVTSGTSGSVDLCIRGHSSLPGPLCHGVIDKQGRFHLISNGRANHAGRGDSTVLTKVRTETYNRDALLRPTKADTDGNSRFYGFECINLGDGKDPWPAEQRDCMVRASAAILRAYGGPKDGWTARSMIGHLEWQPGKIDPRSGAGGVDVSPPTLRRLIDDRLAHPASWNPSGSSTKPSASSPKPTRPQQEDDVPNVIGEYDTTDRQIGPRKWKTLDIKGVDIVTGATRYTVMAHLTLTMPPGSTVQGRFYHLRPDGSRWESGIIERPATAGLTFADFHHSGSIARDEKLRFEVAYYPADEDDTEPVTVQTSRLRGLYW</sequence>
<reference evidence="4" key="1">
    <citation type="journal article" date="2019" name="Int. J. Syst. Evol. Microbiol.">
        <title>The Global Catalogue of Microorganisms (GCM) 10K type strain sequencing project: providing services to taxonomists for standard genome sequencing and annotation.</title>
        <authorList>
            <consortium name="The Broad Institute Genomics Platform"/>
            <consortium name="The Broad Institute Genome Sequencing Center for Infectious Disease"/>
            <person name="Wu L."/>
            <person name="Ma J."/>
        </authorList>
    </citation>
    <scope>NUCLEOTIDE SEQUENCE [LARGE SCALE GENOMIC DNA]</scope>
    <source>
        <strain evidence="4">JCM 6305</strain>
    </source>
</reference>
<dbReference type="Pfam" id="PF01510">
    <property type="entry name" value="Amidase_2"/>
    <property type="match status" value="1"/>
</dbReference>
<dbReference type="SMART" id="SM00644">
    <property type="entry name" value="Ami_2"/>
    <property type="match status" value="1"/>
</dbReference>
<protein>
    <recommendedName>
        <fullName evidence="2">N-acetylmuramoyl-L-alanine amidase domain-containing protein</fullName>
    </recommendedName>
</protein>
<name>A0ABP5XLE0_9ACTN</name>
<evidence type="ECO:0000259" key="2">
    <source>
        <dbReference type="SMART" id="SM00644"/>
    </source>
</evidence>
<evidence type="ECO:0000313" key="3">
    <source>
        <dbReference type="EMBL" id="GAA2456878.1"/>
    </source>
</evidence>
<dbReference type="RefSeq" id="WP_344326633.1">
    <property type="nucleotide sequence ID" value="NZ_BAAASZ010000031.1"/>
</dbReference>
<comment type="caution">
    <text evidence="3">The sequence shown here is derived from an EMBL/GenBank/DDBJ whole genome shotgun (WGS) entry which is preliminary data.</text>
</comment>
<feature type="region of interest" description="Disordered" evidence="1">
    <location>
        <begin position="213"/>
        <end position="253"/>
    </location>
</feature>